<feature type="domain" description="Fe2OG dioxygenase" evidence="1">
    <location>
        <begin position="156"/>
        <end position="257"/>
    </location>
</feature>
<keyword evidence="3" id="KW-1185">Reference proteome</keyword>
<dbReference type="OrthoDB" id="116233at2759"/>
<dbReference type="PANTHER" id="PTHR33099:SF7">
    <property type="entry name" value="MYND-TYPE DOMAIN-CONTAINING PROTEIN"/>
    <property type="match status" value="1"/>
</dbReference>
<sequence>MSDGEAETLVDQDPDFREDFGHKAWPFSEKGGVDEIPVPTGAACSKISSILGRANENAGDFSFGGQAGQLPAVPGIFVDGVGPVPVPLWEERARRLIEKCEKSSFGHNMDTKMDENVRKSWELQPSQVHFKNPLWETGIEKMALAIGDRLGYKNIPLQCVLYKLLVYGEGGHFLKHQDTEKEDGMIATLIVQPPSLHEGGDLVVFRNGKVKRRHDFGKAGGTATFLPHYAVHYADAEHAVEKVTMGYRLALVYSVCLPLNMLHLERNPNKPMSRDLTEAIETMTGRDNSFTLLLDHQYTDKSIGGFGSGALKGIDRARFLALEAAINSVSAEKKLKFHIVKLYHHIVFYSTSGGCIGDWNEHRREEKTTWYSSNGSQLGDGDDIKLKFNFLNPAMETYSQLWQKPFGSCDIQGYLGNEGPSKDSVYSRFAITAWPEVCDIEFTMKFITLRAGFHALQQRVQVHTANLQNLMEMGSTKLVVIEKKRDKKLQREPWNTRNPPVLVSVEMCQVLCQQLHRAGNPTLVSYFFKDFFRRLNGKRLVLSDIIKLVKKFSWTGVGSALLSALDSNNEGNMVETTLVFAKDFERGEAQQALSALAVERIVRLPDNRVSDLWQRHDLWSVVLSSGDGNTLHKLSCKLQQMSPRFLDIVTNRFSAHLQKNDLPDDMKLLFVAIIYCRIEWLQNQICVLEKPFSWSMPVAEFPDSDQVEKFLRGPEAEMTIAAEPWYESVDTCYRSGKPKVNSSFNMSTSMFKTVRFVTLSKTRAWYDKNQENLPSLKKEMRDLMDATVDTLVRIISKWNEARQK</sequence>
<comment type="caution">
    <text evidence="2">The sequence shown here is derived from an EMBL/GenBank/DDBJ whole genome shotgun (WGS) entry which is preliminary data.</text>
</comment>
<dbReference type="AlphaFoldDB" id="A0A9W6XWI6"/>
<evidence type="ECO:0000313" key="2">
    <source>
        <dbReference type="EMBL" id="GMF46989.1"/>
    </source>
</evidence>
<gene>
    <name evidence="2" type="ORF">Pfra01_001754000</name>
</gene>
<dbReference type="InterPro" id="IPR044862">
    <property type="entry name" value="Pro_4_hyd_alph_FE2OG_OXY"/>
</dbReference>
<organism evidence="2 3">
    <name type="scientific">Phytophthora fragariaefolia</name>
    <dbReference type="NCBI Taxonomy" id="1490495"/>
    <lineage>
        <taxon>Eukaryota</taxon>
        <taxon>Sar</taxon>
        <taxon>Stramenopiles</taxon>
        <taxon>Oomycota</taxon>
        <taxon>Peronosporomycetes</taxon>
        <taxon>Peronosporales</taxon>
        <taxon>Peronosporaceae</taxon>
        <taxon>Phytophthora</taxon>
    </lineage>
</organism>
<dbReference type="EMBL" id="BSXT01002063">
    <property type="protein sequence ID" value="GMF46989.1"/>
    <property type="molecule type" value="Genomic_DNA"/>
</dbReference>
<evidence type="ECO:0000313" key="3">
    <source>
        <dbReference type="Proteomes" id="UP001165121"/>
    </source>
</evidence>
<evidence type="ECO:0000259" key="1">
    <source>
        <dbReference type="PROSITE" id="PS51471"/>
    </source>
</evidence>
<dbReference type="Proteomes" id="UP001165121">
    <property type="component" value="Unassembled WGS sequence"/>
</dbReference>
<dbReference type="InterPro" id="IPR005123">
    <property type="entry name" value="Oxoglu/Fe-dep_dioxygenase_dom"/>
</dbReference>
<protein>
    <submittedName>
        <fullName evidence="2">Unnamed protein product</fullName>
    </submittedName>
</protein>
<dbReference type="PANTHER" id="PTHR33099">
    <property type="entry name" value="FE2OG DIOXYGENASE DOMAIN-CONTAINING PROTEIN"/>
    <property type="match status" value="1"/>
</dbReference>
<dbReference type="PROSITE" id="PS51471">
    <property type="entry name" value="FE2OG_OXY"/>
    <property type="match status" value="1"/>
</dbReference>
<accession>A0A9W6XWI6</accession>
<name>A0A9W6XWI6_9STRA</name>
<proteinExistence type="predicted"/>
<reference evidence="2" key="1">
    <citation type="submission" date="2023-04" db="EMBL/GenBank/DDBJ databases">
        <title>Phytophthora fragariaefolia NBRC 109709.</title>
        <authorList>
            <person name="Ichikawa N."/>
            <person name="Sato H."/>
            <person name="Tonouchi N."/>
        </authorList>
    </citation>
    <scope>NUCLEOTIDE SEQUENCE</scope>
    <source>
        <strain evidence="2">NBRC 109709</strain>
    </source>
</reference>
<dbReference type="Gene3D" id="2.60.120.620">
    <property type="entry name" value="q2cbj1_9rhob like domain"/>
    <property type="match status" value="1"/>
</dbReference>
<dbReference type="Pfam" id="PF13640">
    <property type="entry name" value="2OG-FeII_Oxy_3"/>
    <property type="match status" value="1"/>
</dbReference>